<dbReference type="PANTHER" id="PTHR15462:SF8">
    <property type="entry name" value="SERINE PROTEASE"/>
    <property type="match status" value="1"/>
</dbReference>
<dbReference type="PROSITE" id="PS00134">
    <property type="entry name" value="TRYPSIN_HIS"/>
    <property type="match status" value="1"/>
</dbReference>
<evidence type="ECO:0000256" key="3">
    <source>
        <dbReference type="ARBA" id="ARBA00022670"/>
    </source>
</evidence>
<name>A0AAW1SMB3_9CHLO</name>
<keyword evidence="5 7" id="KW-0378">Hydrolase</keyword>
<dbReference type="EMBL" id="JALJOV010001385">
    <property type="protein sequence ID" value="KAK9848676.1"/>
    <property type="molecule type" value="Genomic_DNA"/>
</dbReference>
<keyword evidence="10" id="KW-1185">Reference proteome</keyword>
<gene>
    <name evidence="9" type="ORF">WJX84_009700</name>
</gene>
<comment type="caution">
    <text evidence="9">The sequence shown here is derived from an EMBL/GenBank/DDBJ whole genome shotgun (WGS) entry which is preliminary data.</text>
</comment>
<dbReference type="PRINTS" id="PR00839">
    <property type="entry name" value="V8PROTEASE"/>
</dbReference>
<feature type="chain" id="PRO_5043113112" description="Serine protease" evidence="7">
    <location>
        <begin position="26"/>
        <end position="411"/>
    </location>
</feature>
<dbReference type="Gene3D" id="2.40.10.10">
    <property type="entry name" value="Trypsin-like serine proteases"/>
    <property type="match status" value="2"/>
</dbReference>
<reference evidence="9 10" key="1">
    <citation type="journal article" date="2024" name="Nat. Commun.">
        <title>Phylogenomics reveals the evolutionary origins of lichenization in chlorophyte algae.</title>
        <authorList>
            <person name="Puginier C."/>
            <person name="Libourel C."/>
            <person name="Otte J."/>
            <person name="Skaloud P."/>
            <person name="Haon M."/>
            <person name="Grisel S."/>
            <person name="Petersen M."/>
            <person name="Berrin J.G."/>
            <person name="Delaux P.M."/>
            <person name="Dal Grande F."/>
            <person name="Keller J."/>
        </authorList>
    </citation>
    <scope>NUCLEOTIDE SEQUENCE [LARGE SCALE GENOMIC DNA]</scope>
    <source>
        <strain evidence="9 10">SAG 2523</strain>
    </source>
</reference>
<dbReference type="PANTHER" id="PTHR15462">
    <property type="entry name" value="SERINE PROTEASE"/>
    <property type="match status" value="1"/>
</dbReference>
<evidence type="ECO:0000259" key="8">
    <source>
        <dbReference type="Pfam" id="PF00089"/>
    </source>
</evidence>
<evidence type="ECO:0000313" key="9">
    <source>
        <dbReference type="EMBL" id="KAK9848676.1"/>
    </source>
</evidence>
<evidence type="ECO:0000256" key="5">
    <source>
        <dbReference type="ARBA" id="ARBA00022801"/>
    </source>
</evidence>
<dbReference type="InterPro" id="IPR009003">
    <property type="entry name" value="Peptidase_S1_PA"/>
</dbReference>
<keyword evidence="6 7" id="KW-0720">Serine protease</keyword>
<feature type="signal peptide" evidence="7">
    <location>
        <begin position="1"/>
        <end position="25"/>
    </location>
</feature>
<dbReference type="AlphaFoldDB" id="A0AAW1SMB3"/>
<evidence type="ECO:0000256" key="2">
    <source>
        <dbReference type="ARBA" id="ARBA00008764"/>
    </source>
</evidence>
<dbReference type="InterPro" id="IPR008256">
    <property type="entry name" value="Peptidase_S1B"/>
</dbReference>
<dbReference type="InterPro" id="IPR043504">
    <property type="entry name" value="Peptidase_S1_PA_chymotrypsin"/>
</dbReference>
<evidence type="ECO:0000313" key="10">
    <source>
        <dbReference type="Proteomes" id="UP001485043"/>
    </source>
</evidence>
<dbReference type="EC" id="3.4.21.-" evidence="7"/>
<protein>
    <recommendedName>
        <fullName evidence="7">Serine protease</fullName>
        <ecNumber evidence="7">3.4.21.-</ecNumber>
    </recommendedName>
</protein>
<accession>A0AAW1SMB3</accession>
<keyword evidence="3 7" id="KW-0645">Protease</keyword>
<comment type="similarity">
    <text evidence="1">Belongs to the peptidase S1 family.</text>
</comment>
<dbReference type="GO" id="GO:0006508">
    <property type="term" value="P:proteolysis"/>
    <property type="evidence" value="ECO:0007669"/>
    <property type="project" value="UniProtKB-KW"/>
</dbReference>
<dbReference type="SUPFAM" id="SSF50494">
    <property type="entry name" value="Trypsin-like serine proteases"/>
    <property type="match status" value="1"/>
</dbReference>
<organism evidence="9 10">
    <name type="scientific">Apatococcus fuscideae</name>
    <dbReference type="NCBI Taxonomy" id="2026836"/>
    <lineage>
        <taxon>Eukaryota</taxon>
        <taxon>Viridiplantae</taxon>
        <taxon>Chlorophyta</taxon>
        <taxon>core chlorophytes</taxon>
        <taxon>Trebouxiophyceae</taxon>
        <taxon>Chlorellales</taxon>
        <taxon>Chlorellaceae</taxon>
        <taxon>Apatococcus</taxon>
    </lineage>
</organism>
<sequence length="411" mass="44509">MVKLSQGCLPLLGLVLWHLLKAAWSAPLPADLGDFEVPAGYAYQGRVKFTTKRYPVSPTYDLNRKTKPRDPAKPLYSILITSSGHKFTKRLPNFEAGSLHDAFFDAAEPEEMALYHASRRARKLAGDVSVEEVTSSATGSTTATDTRTRVSSATKYPYSATGMLLGEEGTSNEYLQCTGALLDTAHILTAAHCDWTNEATSAADRTYVSTLNIYPRREWRHPSSTSLGVYTWHSVKSYNTEATNYDFALITLKSATNPGVAQHPHKTSDRLICLFRPPTTGSQTITLTTAGYPGDKTPSYSMWTTSCASNTFTYTSNLAASDDCSTASCQNWVAHNCYSYNGQSGSPMWDSSVDVRAVLTGEATLSSDGTTVSSGIATAIDAFTYNTIATWFTEDNSTTAFSPVSASSCTS</sequence>
<evidence type="ECO:0000256" key="1">
    <source>
        <dbReference type="ARBA" id="ARBA00007664"/>
    </source>
</evidence>
<dbReference type="GO" id="GO:0004252">
    <property type="term" value="F:serine-type endopeptidase activity"/>
    <property type="evidence" value="ECO:0007669"/>
    <property type="project" value="InterPro"/>
</dbReference>
<evidence type="ECO:0000256" key="7">
    <source>
        <dbReference type="RuleBase" id="RU004296"/>
    </source>
</evidence>
<dbReference type="InterPro" id="IPR050966">
    <property type="entry name" value="Glutamyl_endopeptidase"/>
</dbReference>
<evidence type="ECO:0000256" key="6">
    <source>
        <dbReference type="ARBA" id="ARBA00022825"/>
    </source>
</evidence>
<feature type="domain" description="Peptidase S1" evidence="8">
    <location>
        <begin position="169"/>
        <end position="382"/>
    </location>
</feature>
<comment type="similarity">
    <text evidence="2 7">Belongs to the peptidase S1B family.</text>
</comment>
<evidence type="ECO:0000256" key="4">
    <source>
        <dbReference type="ARBA" id="ARBA00022729"/>
    </source>
</evidence>
<dbReference type="InterPro" id="IPR001254">
    <property type="entry name" value="Trypsin_dom"/>
</dbReference>
<dbReference type="Proteomes" id="UP001485043">
    <property type="component" value="Unassembled WGS sequence"/>
</dbReference>
<dbReference type="InterPro" id="IPR018114">
    <property type="entry name" value="TRYPSIN_HIS"/>
</dbReference>
<proteinExistence type="inferred from homology"/>
<keyword evidence="4 7" id="KW-0732">Signal</keyword>
<dbReference type="Pfam" id="PF00089">
    <property type="entry name" value="Trypsin"/>
    <property type="match status" value="1"/>
</dbReference>